<evidence type="ECO:0000313" key="8">
    <source>
        <dbReference type="Proteomes" id="UP001196413"/>
    </source>
</evidence>
<dbReference type="GO" id="GO:0005886">
    <property type="term" value="C:plasma membrane"/>
    <property type="evidence" value="ECO:0007669"/>
    <property type="project" value="TreeGrafter"/>
</dbReference>
<dbReference type="GO" id="GO:0015141">
    <property type="term" value="F:succinate transmembrane transporter activity"/>
    <property type="evidence" value="ECO:0007669"/>
    <property type="project" value="TreeGrafter"/>
</dbReference>
<evidence type="ECO:0000256" key="4">
    <source>
        <dbReference type="ARBA" id="ARBA00022989"/>
    </source>
</evidence>
<evidence type="ECO:0000313" key="7">
    <source>
        <dbReference type="EMBL" id="KAJ1363140.1"/>
    </source>
</evidence>
<proteinExistence type="inferred from homology"/>
<name>A0AAD5MQY3_PARTN</name>
<evidence type="ECO:0000256" key="3">
    <source>
        <dbReference type="ARBA" id="ARBA00022692"/>
    </source>
</evidence>
<feature type="transmembrane region" description="Helical" evidence="6">
    <location>
        <begin position="184"/>
        <end position="206"/>
    </location>
</feature>
<protein>
    <submittedName>
        <fullName evidence="7">Uncharacterized protein</fullName>
    </submittedName>
</protein>
<organism evidence="7 8">
    <name type="scientific">Parelaphostrongylus tenuis</name>
    <name type="common">Meningeal worm</name>
    <dbReference type="NCBI Taxonomy" id="148309"/>
    <lineage>
        <taxon>Eukaryota</taxon>
        <taxon>Metazoa</taxon>
        <taxon>Ecdysozoa</taxon>
        <taxon>Nematoda</taxon>
        <taxon>Chromadorea</taxon>
        <taxon>Rhabditida</taxon>
        <taxon>Rhabditina</taxon>
        <taxon>Rhabditomorpha</taxon>
        <taxon>Strongyloidea</taxon>
        <taxon>Metastrongylidae</taxon>
        <taxon>Parelaphostrongylus</taxon>
    </lineage>
</organism>
<dbReference type="PANTHER" id="PTHR10283:SF85">
    <property type="entry name" value="SODIUM-DEPENDENT HIGH-AFFINITY DICARBOXYLATE TRANSPORTER 3"/>
    <property type="match status" value="1"/>
</dbReference>
<comment type="subcellular location">
    <subcellularLocation>
        <location evidence="1">Membrane</location>
        <topology evidence="1">Multi-pass membrane protein</topology>
    </subcellularLocation>
</comment>
<dbReference type="GO" id="GO:0015137">
    <property type="term" value="F:citrate transmembrane transporter activity"/>
    <property type="evidence" value="ECO:0007669"/>
    <property type="project" value="TreeGrafter"/>
</dbReference>
<dbReference type="InterPro" id="IPR001898">
    <property type="entry name" value="SLC13A/DASS"/>
</dbReference>
<keyword evidence="4 6" id="KW-1133">Transmembrane helix</keyword>
<keyword evidence="5 6" id="KW-0472">Membrane</keyword>
<dbReference type="Pfam" id="PF00939">
    <property type="entry name" value="Na_sulph_symp"/>
    <property type="match status" value="1"/>
</dbReference>
<comment type="similarity">
    <text evidence="2">Belongs to the SLC13A/DASS transporter (TC 2.A.47) family. NADC subfamily.</text>
</comment>
<gene>
    <name evidence="7" type="ORF">KIN20_022924</name>
</gene>
<dbReference type="AlphaFoldDB" id="A0AAD5MQY3"/>
<comment type="caution">
    <text evidence="7">The sequence shown here is derived from an EMBL/GenBank/DDBJ whole genome shotgun (WGS) entry which is preliminary data.</text>
</comment>
<dbReference type="PANTHER" id="PTHR10283">
    <property type="entry name" value="SOLUTE CARRIER FAMILY 13 MEMBER"/>
    <property type="match status" value="1"/>
</dbReference>
<dbReference type="EMBL" id="JAHQIW010004625">
    <property type="protein sequence ID" value="KAJ1363140.1"/>
    <property type="molecule type" value="Genomic_DNA"/>
</dbReference>
<evidence type="ECO:0000256" key="5">
    <source>
        <dbReference type="ARBA" id="ARBA00023136"/>
    </source>
</evidence>
<evidence type="ECO:0000256" key="1">
    <source>
        <dbReference type="ARBA" id="ARBA00004141"/>
    </source>
</evidence>
<reference evidence="7" key="1">
    <citation type="submission" date="2021-06" db="EMBL/GenBank/DDBJ databases">
        <title>Parelaphostrongylus tenuis whole genome reference sequence.</title>
        <authorList>
            <person name="Garwood T.J."/>
            <person name="Larsen P.A."/>
            <person name="Fountain-Jones N.M."/>
            <person name="Garbe J.R."/>
            <person name="Macchietto M.G."/>
            <person name="Kania S.A."/>
            <person name="Gerhold R.W."/>
            <person name="Richards J.E."/>
            <person name="Wolf T.M."/>
        </authorList>
    </citation>
    <scope>NUCLEOTIDE SEQUENCE</scope>
    <source>
        <strain evidence="7">MNPRO001-30</strain>
        <tissue evidence="7">Meninges</tissue>
    </source>
</reference>
<dbReference type="Proteomes" id="UP001196413">
    <property type="component" value="Unassembled WGS sequence"/>
</dbReference>
<feature type="transmembrane region" description="Helical" evidence="6">
    <location>
        <begin position="23"/>
        <end position="56"/>
    </location>
</feature>
<feature type="transmembrane region" description="Helical" evidence="6">
    <location>
        <begin position="122"/>
        <end position="140"/>
    </location>
</feature>
<accession>A0AAD5MQY3</accession>
<keyword evidence="3 6" id="KW-0812">Transmembrane</keyword>
<evidence type="ECO:0000256" key="2">
    <source>
        <dbReference type="ARBA" id="ARBA00006772"/>
    </source>
</evidence>
<sequence>MVGQLHELFGDADSAMNYTKWFIFALPLMCFNLAATCYAEKSVACCFLLLLFLWLFRNPGFMKGFGALFPKGSYTDSTSAMVVAILLFALPNERPDLFTDKTLEEIKKQSRLMDWPTMQKKFPWNIVLLMGGGFALAAGVKKSGLSVLIGSTLATMHDVPLWVMQIITMLVVMATTNICSNTVTATIFVPIVATMSSCITVIRGLIMQADV</sequence>
<evidence type="ECO:0000256" key="6">
    <source>
        <dbReference type="SAM" id="Phobius"/>
    </source>
</evidence>
<keyword evidence="8" id="KW-1185">Reference proteome</keyword>